<proteinExistence type="predicted"/>
<feature type="region of interest" description="Disordered" evidence="1">
    <location>
        <begin position="59"/>
        <end position="91"/>
    </location>
</feature>
<keyword evidence="3" id="KW-1185">Reference proteome</keyword>
<name>A0A195E9S9_9HYME</name>
<reference evidence="2 3" key="1">
    <citation type="submission" date="2015-09" db="EMBL/GenBank/DDBJ databases">
        <title>Trachymyrmex cornetzi WGS genome.</title>
        <authorList>
            <person name="Nygaard S."/>
            <person name="Hu H."/>
            <person name="Boomsma J."/>
            <person name="Zhang G."/>
        </authorList>
    </citation>
    <scope>NUCLEOTIDE SEQUENCE [LARGE SCALE GENOMIC DNA]</scope>
    <source>
        <strain evidence="2">Tcor2-1</strain>
        <tissue evidence="2">Whole body</tissue>
    </source>
</reference>
<dbReference type="Proteomes" id="UP000078492">
    <property type="component" value="Unassembled WGS sequence"/>
</dbReference>
<protein>
    <submittedName>
        <fullName evidence="2">Uncharacterized protein</fullName>
    </submittedName>
</protein>
<accession>A0A195E9S9</accession>
<organism evidence="2 3">
    <name type="scientific">Trachymyrmex cornetzi</name>
    <dbReference type="NCBI Taxonomy" id="471704"/>
    <lineage>
        <taxon>Eukaryota</taxon>
        <taxon>Metazoa</taxon>
        <taxon>Ecdysozoa</taxon>
        <taxon>Arthropoda</taxon>
        <taxon>Hexapoda</taxon>
        <taxon>Insecta</taxon>
        <taxon>Pterygota</taxon>
        <taxon>Neoptera</taxon>
        <taxon>Endopterygota</taxon>
        <taxon>Hymenoptera</taxon>
        <taxon>Apocrita</taxon>
        <taxon>Aculeata</taxon>
        <taxon>Formicoidea</taxon>
        <taxon>Formicidae</taxon>
        <taxon>Myrmicinae</taxon>
        <taxon>Trachymyrmex</taxon>
    </lineage>
</organism>
<evidence type="ECO:0000313" key="3">
    <source>
        <dbReference type="Proteomes" id="UP000078492"/>
    </source>
</evidence>
<dbReference type="EMBL" id="KQ979440">
    <property type="protein sequence ID" value="KYN21537.1"/>
    <property type="molecule type" value="Genomic_DNA"/>
</dbReference>
<sequence length="159" mass="17908">MPARYLHGTARTDSTHSAGAAPIFSAHALGPSVGHERERLASLRSRAIRDVTIRVTSLPEYPAQTERRKLDRNPSPFQPQRSPYENQKLRRDTHYEKDVLYKINSIVPPVQFLRVADAPAKFRTESFPFPEATKAFLALFSPEHAEGLHPPTVDQPEGE</sequence>
<gene>
    <name evidence="2" type="ORF">ALC57_06151</name>
</gene>
<dbReference type="AlphaFoldDB" id="A0A195E9S9"/>
<evidence type="ECO:0000256" key="1">
    <source>
        <dbReference type="SAM" id="MobiDB-lite"/>
    </source>
</evidence>
<evidence type="ECO:0000313" key="2">
    <source>
        <dbReference type="EMBL" id="KYN21537.1"/>
    </source>
</evidence>